<organism evidence="1">
    <name type="scientific">Thermohahella caldifontis</name>
    <dbReference type="NCBI Taxonomy" id="3142973"/>
    <lineage>
        <taxon>Bacteria</taxon>
        <taxon>Pseudomonadati</taxon>
        <taxon>Pseudomonadota</taxon>
        <taxon>Gammaproteobacteria</taxon>
        <taxon>Oceanospirillales</taxon>
        <taxon>Hahellaceae</taxon>
        <taxon>Thermohahella</taxon>
    </lineage>
</organism>
<protein>
    <submittedName>
        <fullName evidence="1">Uncharacterized protein</fullName>
    </submittedName>
</protein>
<dbReference type="RefSeq" id="WP_369601525.1">
    <property type="nucleotide sequence ID" value="NZ_CP154858.1"/>
</dbReference>
<dbReference type="EMBL" id="CP154858">
    <property type="protein sequence ID" value="XDT72519.1"/>
    <property type="molecule type" value="Genomic_DNA"/>
</dbReference>
<accession>A0AB39UVZ6</accession>
<dbReference type="KEGG" id="tcd:AAIA72_00605"/>
<proteinExistence type="predicted"/>
<sequence length="76" mass="8353">MNTRQNVIYLRDVDPERALEALMRLTGLEWDSLPESLVNKNAADQHTATRNGTLPFTPGAKGSAVEVVAFRARQSG</sequence>
<dbReference type="AlphaFoldDB" id="A0AB39UVZ6"/>
<evidence type="ECO:0000313" key="1">
    <source>
        <dbReference type="EMBL" id="XDT72519.1"/>
    </source>
</evidence>
<name>A0AB39UVZ6_9GAMM</name>
<gene>
    <name evidence="1" type="ORF">AAIA72_00605</name>
</gene>
<reference evidence="1" key="1">
    <citation type="submission" date="2024-05" db="EMBL/GenBank/DDBJ databases">
        <title>Genome sequencing of novel strain.</title>
        <authorList>
            <person name="Ganbat D."/>
            <person name="Ganbat S."/>
            <person name="Lee S.-J."/>
        </authorList>
    </citation>
    <scope>NUCLEOTIDE SEQUENCE</scope>
    <source>
        <strain evidence="1">SMD15-11</strain>
    </source>
</reference>